<reference evidence="2 3" key="1">
    <citation type="submission" date="2018-11" db="EMBL/GenBank/DDBJ databases">
        <title>Flavobacterium sp. nov., YIM 102600 draft genome.</title>
        <authorList>
            <person name="Li G."/>
            <person name="Jiang Y."/>
        </authorList>
    </citation>
    <scope>NUCLEOTIDE SEQUENCE [LARGE SCALE GENOMIC DNA]</scope>
    <source>
        <strain evidence="2 3">YIM 102600</strain>
    </source>
</reference>
<protein>
    <submittedName>
        <fullName evidence="2">Uncharacterized protein</fullName>
    </submittedName>
</protein>
<evidence type="ECO:0000313" key="3">
    <source>
        <dbReference type="Proteomes" id="UP000271937"/>
    </source>
</evidence>
<name>A0A3P3WE40_9FLAO</name>
<organism evidence="2 3">
    <name type="scientific">Flavobacterium macacae</name>
    <dbReference type="NCBI Taxonomy" id="2488993"/>
    <lineage>
        <taxon>Bacteria</taxon>
        <taxon>Pseudomonadati</taxon>
        <taxon>Bacteroidota</taxon>
        <taxon>Flavobacteriia</taxon>
        <taxon>Flavobacteriales</taxon>
        <taxon>Flavobacteriaceae</taxon>
        <taxon>Flavobacterium</taxon>
    </lineage>
</organism>
<gene>
    <name evidence="2" type="ORF">EG849_04710</name>
</gene>
<comment type="caution">
    <text evidence="2">The sequence shown here is derived from an EMBL/GenBank/DDBJ whole genome shotgun (WGS) entry which is preliminary data.</text>
</comment>
<accession>A0A3P3WE40</accession>
<feature type="signal peptide" evidence="1">
    <location>
        <begin position="1"/>
        <end position="21"/>
    </location>
</feature>
<evidence type="ECO:0000256" key="1">
    <source>
        <dbReference type="SAM" id="SignalP"/>
    </source>
</evidence>
<feature type="chain" id="PRO_5018263464" evidence="1">
    <location>
        <begin position="22"/>
        <end position="192"/>
    </location>
</feature>
<dbReference type="EMBL" id="RQVR01000004">
    <property type="protein sequence ID" value="RRJ92894.1"/>
    <property type="molecule type" value="Genomic_DNA"/>
</dbReference>
<dbReference type="Proteomes" id="UP000271937">
    <property type="component" value="Unassembled WGS sequence"/>
</dbReference>
<evidence type="ECO:0000313" key="2">
    <source>
        <dbReference type="EMBL" id="RRJ92894.1"/>
    </source>
</evidence>
<sequence>MIKTKLLTFLFLLSLSHFAFGQRLASYDCEVKFKINDSIEKTGTKVEKIDFLVEEEYTQSENVEVSIYYDTISKEFTFRAIFMTFGAYYYRKYKCPEIYINVIFNGTEKLIPVYFECVQSTAGRQQYDLGLIDLNHFLVPILKKEGKVRLIETPPYEIIQVKADKSIHKLRENEYEPRPKNKLVKLELQDEN</sequence>
<proteinExistence type="predicted"/>
<dbReference type="RefSeq" id="WP_125011935.1">
    <property type="nucleotide sequence ID" value="NZ_RQVR01000004.1"/>
</dbReference>
<dbReference type="AlphaFoldDB" id="A0A3P3WE40"/>
<dbReference type="OrthoDB" id="1451279at2"/>
<keyword evidence="3" id="KW-1185">Reference proteome</keyword>
<keyword evidence="1" id="KW-0732">Signal</keyword>